<name>A0A9N8F675_9STRA</name>
<dbReference type="Proteomes" id="UP001153069">
    <property type="component" value="Unassembled WGS sequence"/>
</dbReference>
<protein>
    <submittedName>
        <fullName evidence="2">Uncharacterized protein</fullName>
    </submittedName>
</protein>
<accession>A0A9N8F675</accession>
<dbReference type="AlphaFoldDB" id="A0A9N8F675"/>
<keyword evidence="3" id="KW-1185">Reference proteome</keyword>
<gene>
    <name evidence="2" type="ORF">SEMRO_4040_G352640.1</name>
</gene>
<proteinExistence type="predicted"/>
<sequence length="155" mass="16940">MHRIDNNNNSSPTLTLTKKKSKFRLKTSIQQFLSNKLPESASRVNTAATTDDEEYTNRDEQSNYSVATPHKTNSHGSPIPSRQPGFAINAPTERKHEVVPCTTLNESVTSSGDTISTTDPVTNNACTVHVTSTVSREDTQMEITMPVVCLACNAT</sequence>
<dbReference type="EMBL" id="CAICTM010004038">
    <property type="protein sequence ID" value="CAB9531815.1"/>
    <property type="molecule type" value="Genomic_DNA"/>
</dbReference>
<organism evidence="2 3">
    <name type="scientific">Seminavis robusta</name>
    <dbReference type="NCBI Taxonomy" id="568900"/>
    <lineage>
        <taxon>Eukaryota</taxon>
        <taxon>Sar</taxon>
        <taxon>Stramenopiles</taxon>
        <taxon>Ochrophyta</taxon>
        <taxon>Bacillariophyta</taxon>
        <taxon>Bacillariophyceae</taxon>
        <taxon>Bacillariophycidae</taxon>
        <taxon>Naviculales</taxon>
        <taxon>Naviculaceae</taxon>
        <taxon>Seminavis</taxon>
    </lineage>
</organism>
<feature type="compositionally biased region" description="Polar residues" evidence="1">
    <location>
        <begin position="62"/>
        <end position="76"/>
    </location>
</feature>
<feature type="non-terminal residue" evidence="2">
    <location>
        <position position="155"/>
    </location>
</feature>
<evidence type="ECO:0000313" key="3">
    <source>
        <dbReference type="Proteomes" id="UP001153069"/>
    </source>
</evidence>
<evidence type="ECO:0000313" key="2">
    <source>
        <dbReference type="EMBL" id="CAB9531815.1"/>
    </source>
</evidence>
<comment type="caution">
    <text evidence="2">The sequence shown here is derived from an EMBL/GenBank/DDBJ whole genome shotgun (WGS) entry which is preliminary data.</text>
</comment>
<reference evidence="2" key="1">
    <citation type="submission" date="2020-06" db="EMBL/GenBank/DDBJ databases">
        <authorList>
            <consortium name="Plant Systems Biology data submission"/>
        </authorList>
    </citation>
    <scope>NUCLEOTIDE SEQUENCE</scope>
    <source>
        <strain evidence="2">D6</strain>
    </source>
</reference>
<feature type="region of interest" description="Disordered" evidence="1">
    <location>
        <begin position="38"/>
        <end position="87"/>
    </location>
</feature>
<evidence type="ECO:0000256" key="1">
    <source>
        <dbReference type="SAM" id="MobiDB-lite"/>
    </source>
</evidence>